<gene>
    <name evidence="2" type="ORF">NDU88_003666</name>
</gene>
<evidence type="ECO:0000313" key="2">
    <source>
        <dbReference type="EMBL" id="KAJ1216060.1"/>
    </source>
</evidence>
<organism evidence="2 3">
    <name type="scientific">Pleurodeles waltl</name>
    <name type="common">Iberian ribbed newt</name>
    <dbReference type="NCBI Taxonomy" id="8319"/>
    <lineage>
        <taxon>Eukaryota</taxon>
        <taxon>Metazoa</taxon>
        <taxon>Chordata</taxon>
        <taxon>Craniata</taxon>
        <taxon>Vertebrata</taxon>
        <taxon>Euteleostomi</taxon>
        <taxon>Amphibia</taxon>
        <taxon>Batrachia</taxon>
        <taxon>Caudata</taxon>
        <taxon>Salamandroidea</taxon>
        <taxon>Salamandridae</taxon>
        <taxon>Pleurodelinae</taxon>
        <taxon>Pleurodeles</taxon>
    </lineage>
</organism>
<evidence type="ECO:0000313" key="3">
    <source>
        <dbReference type="Proteomes" id="UP001066276"/>
    </source>
</evidence>
<dbReference type="AlphaFoldDB" id="A0AAV7WVH5"/>
<evidence type="ECO:0000256" key="1">
    <source>
        <dbReference type="SAM" id="MobiDB-lite"/>
    </source>
</evidence>
<proteinExistence type="predicted"/>
<dbReference type="EMBL" id="JANPWB010000001">
    <property type="protein sequence ID" value="KAJ1216060.1"/>
    <property type="molecule type" value="Genomic_DNA"/>
</dbReference>
<feature type="region of interest" description="Disordered" evidence="1">
    <location>
        <begin position="1"/>
        <end position="110"/>
    </location>
</feature>
<feature type="compositionally biased region" description="Basic and acidic residues" evidence="1">
    <location>
        <begin position="47"/>
        <end position="59"/>
    </location>
</feature>
<reference evidence="2" key="1">
    <citation type="journal article" date="2022" name="bioRxiv">
        <title>Sequencing and chromosome-scale assembly of the giantPleurodeles waltlgenome.</title>
        <authorList>
            <person name="Brown T."/>
            <person name="Elewa A."/>
            <person name="Iarovenko S."/>
            <person name="Subramanian E."/>
            <person name="Araus A.J."/>
            <person name="Petzold A."/>
            <person name="Susuki M."/>
            <person name="Suzuki K.-i.T."/>
            <person name="Hayashi T."/>
            <person name="Toyoda A."/>
            <person name="Oliveira C."/>
            <person name="Osipova E."/>
            <person name="Leigh N.D."/>
            <person name="Simon A."/>
            <person name="Yun M.H."/>
        </authorList>
    </citation>
    <scope>NUCLEOTIDE SEQUENCE</scope>
    <source>
        <strain evidence="2">20211129_DDA</strain>
        <tissue evidence="2">Liver</tissue>
    </source>
</reference>
<feature type="compositionally biased region" description="Acidic residues" evidence="1">
    <location>
        <begin position="67"/>
        <end position="78"/>
    </location>
</feature>
<sequence>MCDGPTLRSDPSYPWGTADVLRAGPNQQQLPGNGRQQQQLRAIPRIKRGDGDDGKKVADGESSTIEQDSEEQPPEDDDFRGGDGSNQIGWSSPGAVLPSRMPGISPDHQH</sequence>
<keyword evidence="3" id="KW-1185">Reference proteome</keyword>
<protein>
    <submittedName>
        <fullName evidence="2">Uncharacterized protein</fullName>
    </submittedName>
</protein>
<comment type="caution">
    <text evidence="2">The sequence shown here is derived from an EMBL/GenBank/DDBJ whole genome shotgun (WGS) entry which is preliminary data.</text>
</comment>
<accession>A0AAV7WVH5</accession>
<feature type="compositionally biased region" description="Low complexity" evidence="1">
    <location>
        <begin position="25"/>
        <end position="41"/>
    </location>
</feature>
<dbReference type="Proteomes" id="UP001066276">
    <property type="component" value="Chromosome 1_1"/>
</dbReference>
<name>A0AAV7WVH5_PLEWA</name>